<dbReference type="SUPFAM" id="SSF56672">
    <property type="entry name" value="DNA/RNA polymerases"/>
    <property type="match status" value="1"/>
</dbReference>
<proteinExistence type="predicted"/>
<evidence type="ECO:0000313" key="4">
    <source>
        <dbReference type="Proteomes" id="UP000765509"/>
    </source>
</evidence>
<dbReference type="InterPro" id="IPR043502">
    <property type="entry name" value="DNA/RNA_pol_sf"/>
</dbReference>
<evidence type="ECO:0000313" key="3">
    <source>
        <dbReference type="EMBL" id="MBW0513907.1"/>
    </source>
</evidence>
<dbReference type="Proteomes" id="UP000765509">
    <property type="component" value="Unassembled WGS sequence"/>
</dbReference>
<sequence length="94" mass="10804">MSFSGFAGYYRQQLGNFSIHARSLYRICDQQTVFEMTPERIQAYDKLKYALNNAPILLIPDRKLPFKLYMNACGKALGAVLHQVQIVKDKPYEG</sequence>
<dbReference type="InterPro" id="IPR043128">
    <property type="entry name" value="Rev_trsase/Diguanyl_cyclase"/>
</dbReference>
<feature type="domain" description="Reverse transcriptase/retrotransposon-derived protein RNase H-like" evidence="2">
    <location>
        <begin position="36"/>
        <end position="86"/>
    </location>
</feature>
<dbReference type="GO" id="GO:0003824">
    <property type="term" value="F:catalytic activity"/>
    <property type="evidence" value="ECO:0007669"/>
    <property type="project" value="UniProtKB-KW"/>
</dbReference>
<evidence type="ECO:0000259" key="2">
    <source>
        <dbReference type="Pfam" id="PF17919"/>
    </source>
</evidence>
<dbReference type="PANTHER" id="PTHR37984">
    <property type="entry name" value="PROTEIN CBG26694"/>
    <property type="match status" value="1"/>
</dbReference>
<accession>A0A9Q3E590</accession>
<protein>
    <recommendedName>
        <fullName evidence="2">Reverse transcriptase/retrotransposon-derived protein RNase H-like domain-containing protein</fullName>
    </recommendedName>
</protein>
<name>A0A9Q3E590_9BASI</name>
<keyword evidence="4" id="KW-1185">Reference proteome</keyword>
<comment type="caution">
    <text evidence="3">The sequence shown here is derived from an EMBL/GenBank/DDBJ whole genome shotgun (WGS) entry which is preliminary data.</text>
</comment>
<organism evidence="3 4">
    <name type="scientific">Austropuccinia psidii MF-1</name>
    <dbReference type="NCBI Taxonomy" id="1389203"/>
    <lineage>
        <taxon>Eukaryota</taxon>
        <taxon>Fungi</taxon>
        <taxon>Dikarya</taxon>
        <taxon>Basidiomycota</taxon>
        <taxon>Pucciniomycotina</taxon>
        <taxon>Pucciniomycetes</taxon>
        <taxon>Pucciniales</taxon>
        <taxon>Sphaerophragmiaceae</taxon>
        <taxon>Austropuccinia</taxon>
    </lineage>
</organism>
<dbReference type="PANTHER" id="PTHR37984:SF5">
    <property type="entry name" value="PROTEIN NYNRIN-LIKE"/>
    <property type="match status" value="1"/>
</dbReference>
<dbReference type="OrthoDB" id="2287420at2759"/>
<dbReference type="InterPro" id="IPR050951">
    <property type="entry name" value="Retrovirus_Pol_polyprotein"/>
</dbReference>
<gene>
    <name evidence="3" type="ORF">O181_053622</name>
</gene>
<reference evidence="3" key="1">
    <citation type="submission" date="2021-03" db="EMBL/GenBank/DDBJ databases">
        <title>Draft genome sequence of rust myrtle Austropuccinia psidii MF-1, a brazilian biotype.</title>
        <authorList>
            <person name="Quecine M.C."/>
            <person name="Pachon D.M.R."/>
            <person name="Bonatelli M.L."/>
            <person name="Correr F.H."/>
            <person name="Franceschini L.M."/>
            <person name="Leite T.F."/>
            <person name="Margarido G.R.A."/>
            <person name="Almeida C.A."/>
            <person name="Ferrarezi J.A."/>
            <person name="Labate C.A."/>
        </authorList>
    </citation>
    <scope>NUCLEOTIDE SEQUENCE</scope>
    <source>
        <strain evidence="3">MF-1</strain>
    </source>
</reference>
<evidence type="ECO:0000256" key="1">
    <source>
        <dbReference type="ARBA" id="ARBA00023268"/>
    </source>
</evidence>
<dbReference type="Pfam" id="PF17919">
    <property type="entry name" value="RT_RNaseH_2"/>
    <property type="match status" value="1"/>
</dbReference>
<dbReference type="EMBL" id="AVOT02023700">
    <property type="protein sequence ID" value="MBW0513907.1"/>
    <property type="molecule type" value="Genomic_DNA"/>
</dbReference>
<dbReference type="AlphaFoldDB" id="A0A9Q3E590"/>
<dbReference type="InterPro" id="IPR041577">
    <property type="entry name" value="RT_RNaseH_2"/>
</dbReference>
<keyword evidence="1" id="KW-0511">Multifunctional enzyme</keyword>
<dbReference type="Gene3D" id="3.30.70.270">
    <property type="match status" value="1"/>
</dbReference>